<dbReference type="NCBIfam" id="TIGR00268">
    <property type="entry name" value="ATP-dependent sacrificial sulfur transferase LarE"/>
    <property type="match status" value="1"/>
</dbReference>
<dbReference type="STRING" id="224325.AF_1556"/>
<dbReference type="PANTHER" id="PTHR43169:SF2">
    <property type="entry name" value="NAD_GMP SYNTHASE DOMAIN-CONTAINING PROTEIN"/>
    <property type="match status" value="1"/>
</dbReference>
<name>O28716_ARCFU</name>
<dbReference type="PhylomeDB" id="O28716"/>
<organism evidence="1 2">
    <name type="scientific">Archaeoglobus fulgidus (strain ATCC 49558 / DSM 4304 / JCM 9628 / NBRC 100126 / VC-16)</name>
    <dbReference type="NCBI Taxonomy" id="224325"/>
    <lineage>
        <taxon>Archaea</taxon>
        <taxon>Methanobacteriati</taxon>
        <taxon>Methanobacteriota</taxon>
        <taxon>Archaeoglobi</taxon>
        <taxon>Archaeoglobales</taxon>
        <taxon>Archaeoglobaceae</taxon>
        <taxon>Archaeoglobus</taxon>
    </lineage>
</organism>
<reference evidence="1 2" key="1">
    <citation type="journal article" date="1997" name="Nature">
        <title>The complete genome sequence of the hyperthermophilic, sulphate-reducing archaeon Archaeoglobus fulgidus.</title>
        <authorList>
            <person name="Klenk H.P."/>
            <person name="Clayton R.A."/>
            <person name="Tomb J."/>
            <person name="White O."/>
            <person name="Nelson K.E."/>
            <person name="Ketchum K.A."/>
            <person name="Dodson R.J."/>
            <person name="Gwinn M."/>
            <person name="Hickey E.K."/>
            <person name="Peterson J.D."/>
            <person name="Richardson D.L."/>
            <person name="Kerlavage A.R."/>
            <person name="Graham D.E."/>
            <person name="Kyrpides N.C."/>
            <person name="Fleischmann R.D."/>
            <person name="Quackenbush J."/>
            <person name="Lee N.H."/>
            <person name="Sutton G.G."/>
            <person name="Gill S."/>
            <person name="Kirkness E.F."/>
            <person name="Dougherty B.A."/>
            <person name="McKenney K."/>
            <person name="Adams M.D."/>
            <person name="Loftus B."/>
            <person name="Peterson S."/>
            <person name="Reich C.I."/>
            <person name="McNeil L.K."/>
            <person name="Badger J.H."/>
            <person name="Glodek A."/>
            <person name="Zhou L."/>
            <person name="Overbeek R."/>
            <person name="Gocayne J.D."/>
            <person name="Weidman J.F."/>
            <person name="McDonald L."/>
            <person name="Utterback T."/>
            <person name="Cotton M.D."/>
            <person name="Spriggs T."/>
            <person name="Artiach P."/>
            <person name="Kaine B.P."/>
            <person name="Sykes S.M."/>
            <person name="Sadow P.W."/>
            <person name="D'Andrea K.P."/>
            <person name="Bowman C."/>
            <person name="Fujii C."/>
            <person name="Garland S.A."/>
            <person name="Mason T.M."/>
            <person name="Olsen G.J."/>
            <person name="Fraser C.M."/>
            <person name="Smith H.O."/>
            <person name="Woese C.R."/>
            <person name="Venter J.C."/>
        </authorList>
    </citation>
    <scope>NUCLEOTIDE SEQUENCE [LARGE SCALE GENOMIC DNA]</scope>
    <source>
        <strain evidence="2">ATCC 49558 / DSM 4304 / JCM 9628 / NBRC 100126 / VC-16</strain>
    </source>
</reference>
<accession>O28716</accession>
<dbReference type="SUPFAM" id="SSF52402">
    <property type="entry name" value="Adenine nucleotide alpha hydrolases-like"/>
    <property type="match status" value="1"/>
</dbReference>
<proteinExistence type="predicted"/>
<dbReference type="Proteomes" id="UP000002199">
    <property type="component" value="Chromosome"/>
</dbReference>
<sequence>MQSLIGLMRPETGKKLENLNHFIQQFEKVLIAFSGGVDSSTLAAVCSNAGVEVLAVTVLSSVSPRREMEEAKRIAEELGVRHEFLKIDLMDEDFRRNDENRCYYCKRRVLSALVEEAKKRGIEVVLEGTNASDLSDHRPGYRAVRELDGVNSPWVEFGITKEEIREIARSMGYSFHDKPSMACLASRIPFGIEIDEEKLKMVDEAEEAVIELAGVKQVRVRNYDGVAVVEVAGDELRKLLNCAEKVRDKLKKIGFRAVLIDLEGYRSGKRLFKF</sequence>
<dbReference type="InterPro" id="IPR018317">
    <property type="entry name" value="QueC"/>
</dbReference>
<dbReference type="PIRSF" id="PIRSF006661">
    <property type="entry name" value="PP-lp_UCP006661"/>
    <property type="match status" value="1"/>
</dbReference>
<evidence type="ECO:0000313" key="2">
    <source>
        <dbReference type="Proteomes" id="UP000002199"/>
    </source>
</evidence>
<dbReference type="KEGG" id="afu:AF_1556"/>
<dbReference type="HOGENOM" id="CLU_061181_0_2_2"/>
<dbReference type="Gene3D" id="3.40.50.620">
    <property type="entry name" value="HUPs"/>
    <property type="match status" value="1"/>
</dbReference>
<dbReference type="DNASU" id="1484784"/>
<evidence type="ECO:0008006" key="3">
    <source>
        <dbReference type="Google" id="ProtNLM"/>
    </source>
</evidence>
<dbReference type="CDD" id="cd01990">
    <property type="entry name" value="LarE-like"/>
    <property type="match status" value="1"/>
</dbReference>
<dbReference type="InterPro" id="IPR005232">
    <property type="entry name" value="LarE"/>
</dbReference>
<keyword evidence="2" id="KW-1185">Reference proteome</keyword>
<protein>
    <recommendedName>
        <fullName evidence="3">ATP-dependent sacrificial sulfur transferase LarE</fullName>
    </recommendedName>
</protein>
<dbReference type="PIR" id="C69444">
    <property type="entry name" value="C69444"/>
</dbReference>
<dbReference type="EMBL" id="AE000782">
    <property type="protein sequence ID" value="AAB89691.1"/>
    <property type="molecule type" value="Genomic_DNA"/>
</dbReference>
<dbReference type="Pfam" id="PF06508">
    <property type="entry name" value="QueC"/>
    <property type="match status" value="1"/>
</dbReference>
<dbReference type="InterPro" id="IPR052188">
    <property type="entry name" value="Ni-pincer_cofactor_biosynth"/>
</dbReference>
<dbReference type="PaxDb" id="224325-AF_1556"/>
<dbReference type="PANTHER" id="PTHR43169">
    <property type="entry name" value="EXSB FAMILY PROTEIN"/>
    <property type="match status" value="1"/>
</dbReference>
<evidence type="ECO:0000313" key="1">
    <source>
        <dbReference type="EMBL" id="AAB89691.1"/>
    </source>
</evidence>
<dbReference type="EnsemblBacteria" id="AAB89691">
    <property type="protein sequence ID" value="AAB89691"/>
    <property type="gene ID" value="AF_1556"/>
</dbReference>
<gene>
    <name evidence="1" type="ordered locus">AF_1556</name>
</gene>
<dbReference type="InterPro" id="IPR014729">
    <property type="entry name" value="Rossmann-like_a/b/a_fold"/>
</dbReference>
<dbReference type="GO" id="GO:0016783">
    <property type="term" value="F:sulfurtransferase activity"/>
    <property type="evidence" value="ECO:0007669"/>
    <property type="project" value="InterPro"/>
</dbReference>
<dbReference type="AlphaFoldDB" id="O28716"/>
<dbReference type="eggNOG" id="arCOG00043">
    <property type="taxonomic scope" value="Archaea"/>
</dbReference>